<comment type="caution">
    <text evidence="2">The sequence shown here is derived from an EMBL/GenBank/DDBJ whole genome shotgun (WGS) entry which is preliminary data.</text>
</comment>
<dbReference type="PANTHER" id="PTHR34180">
    <property type="entry name" value="PEPTIDASE C45"/>
    <property type="match status" value="1"/>
</dbReference>
<proteinExistence type="predicted"/>
<sequence length="245" mass="27276">MVAGHKPLNDLYLPVYNTEEGKRAYRETLDTVTNRYPQYVQEIQGTADGAKVPFYKLFLLHMDDILPNVVNQTNNPETHGCSSVMSNFPNSELLGHNEDALAVTLNRVYIVNATILEGEKVVEKFCSYCYAGYLPGFCMSYNSHGLVYTVNIISAKNLARAKTPRSILTRALLRCRSLRCVEDVLRDCGAGAADAVSINLTFLDQEGDRLFHNIEVAPPSPSSPQESNMSVLTLSPGEYGYHFNR</sequence>
<dbReference type="Gene3D" id="1.10.10.2120">
    <property type="match status" value="1"/>
</dbReference>
<dbReference type="Gene3D" id="3.60.60.10">
    <property type="entry name" value="Penicillin V Acylase, Chain A"/>
    <property type="match status" value="1"/>
</dbReference>
<evidence type="ECO:0000259" key="1">
    <source>
        <dbReference type="Pfam" id="PF03417"/>
    </source>
</evidence>
<dbReference type="NCBIfam" id="NF040521">
    <property type="entry name" value="C45_proenzyme"/>
    <property type="match status" value="1"/>
</dbReference>
<dbReference type="EMBL" id="JBFDAA010000016">
    <property type="protein sequence ID" value="KAL1117489.1"/>
    <property type="molecule type" value="Genomic_DNA"/>
</dbReference>
<dbReference type="InterPro" id="IPR047794">
    <property type="entry name" value="C45_proenzyme-like"/>
</dbReference>
<accession>A0ABD0Y1X4</accession>
<dbReference type="InterPro" id="IPR047801">
    <property type="entry name" value="Peptidase_C45"/>
</dbReference>
<reference evidence="2 3" key="1">
    <citation type="submission" date="2024-07" db="EMBL/GenBank/DDBJ databases">
        <title>Chromosome-level genome assembly of the water stick insect Ranatra chinensis (Heteroptera: Nepidae).</title>
        <authorList>
            <person name="Liu X."/>
        </authorList>
    </citation>
    <scope>NUCLEOTIDE SEQUENCE [LARGE SCALE GENOMIC DNA]</scope>
    <source>
        <strain evidence="2">Cailab_2021Rc</strain>
        <tissue evidence="2">Muscle</tissue>
    </source>
</reference>
<keyword evidence="3" id="KW-1185">Reference proteome</keyword>
<evidence type="ECO:0000313" key="2">
    <source>
        <dbReference type="EMBL" id="KAL1117489.1"/>
    </source>
</evidence>
<dbReference type="Proteomes" id="UP001558652">
    <property type="component" value="Unassembled WGS sequence"/>
</dbReference>
<dbReference type="AlphaFoldDB" id="A0ABD0Y1X4"/>
<name>A0ABD0Y1X4_9HEMI</name>
<dbReference type="PANTHER" id="PTHR34180:SF1">
    <property type="entry name" value="BETA-ALANYL-DOPAMINE_CARCININE HYDROLASE"/>
    <property type="match status" value="1"/>
</dbReference>
<dbReference type="InterPro" id="IPR005079">
    <property type="entry name" value="Peptidase_C45_hydrolase"/>
</dbReference>
<gene>
    <name evidence="2" type="ORF">AAG570_004812</name>
</gene>
<dbReference type="Pfam" id="PF03417">
    <property type="entry name" value="AAT"/>
    <property type="match status" value="1"/>
</dbReference>
<feature type="domain" description="Peptidase C45 hydrolase" evidence="1">
    <location>
        <begin position="89"/>
        <end position="219"/>
    </location>
</feature>
<organism evidence="2 3">
    <name type="scientific">Ranatra chinensis</name>
    <dbReference type="NCBI Taxonomy" id="642074"/>
    <lineage>
        <taxon>Eukaryota</taxon>
        <taxon>Metazoa</taxon>
        <taxon>Ecdysozoa</taxon>
        <taxon>Arthropoda</taxon>
        <taxon>Hexapoda</taxon>
        <taxon>Insecta</taxon>
        <taxon>Pterygota</taxon>
        <taxon>Neoptera</taxon>
        <taxon>Paraneoptera</taxon>
        <taxon>Hemiptera</taxon>
        <taxon>Heteroptera</taxon>
        <taxon>Panheteroptera</taxon>
        <taxon>Nepomorpha</taxon>
        <taxon>Nepidae</taxon>
        <taxon>Ranatrinae</taxon>
        <taxon>Ranatra</taxon>
    </lineage>
</organism>
<protein>
    <recommendedName>
        <fullName evidence="1">Peptidase C45 hydrolase domain-containing protein</fullName>
    </recommendedName>
</protein>
<evidence type="ECO:0000313" key="3">
    <source>
        <dbReference type="Proteomes" id="UP001558652"/>
    </source>
</evidence>